<sequence length="624" mass="71304">MANTKAHPGAPAPSNGVLTGAAPPGNPSVNRKKAKRRAKLAAKQQAEQHANPSLRNGHVPHVQSSVHNGSPAPADTQSALEYDDDLDDADQFDAADGDDLYYTDDEAAHAYAHHYDPGMPTANGHAADAAISGSKNKKKKKKKRGRQSDAHAHPYDIPSGSSSGMLTHAGSHPPPPPPPPPLSNPAFRSMRSSTSRDRIWNTSTQEERERIREFWLSLGEEERKSLVKIEKEAVLRKMKEQQKHSCSCTVCGRKRTAIEEELEVLYDAYYEELELYGDQEHIPNDGDSVLTTGRPYSRRQDPRLPPDRMIDPNQPYDSGNRVEEIGDEEDEEDELDDDEYSDEDEEEYSDEEEPEELPVRGTAADFSFFGNSLTVKDEEDYEEEEEDYDSQEDEYEEEEDDLQKLIEELDEENRRTAEREAKKSKDAQKRKEKKAAQKQRQAEEKARKDAEKKAEEEAARAAEAQKQEELRKKREEQKKKKDAERKAQEEERKKKEADKKRRVEEERQKQQEVERKVQEQKAAEKKAREEAKRKEREEREARDKEAREQKAHAEQQRKEKEAKIRAEKENKQISVAKQPAWKRSTKDYSTEASAASSIIHIAAPPAGLANAAYRPSSWYAFCFW</sequence>
<reference evidence="1" key="1">
    <citation type="submission" date="2024-09" db="EMBL/GenBank/DDBJ databases">
        <title>Draft Genome Sequences of Neofusicoccum parvum.</title>
        <authorList>
            <person name="Ashida A."/>
            <person name="Camagna M."/>
            <person name="Tanaka A."/>
            <person name="Takemoto D."/>
        </authorList>
    </citation>
    <scope>NUCLEOTIDE SEQUENCE</scope>
    <source>
        <strain evidence="1">PPO83</strain>
    </source>
</reference>
<name>A0ACB5SEN6_9PEZI</name>
<organism evidence="1 2">
    <name type="scientific">Neofusicoccum parvum</name>
    <dbReference type="NCBI Taxonomy" id="310453"/>
    <lineage>
        <taxon>Eukaryota</taxon>
        <taxon>Fungi</taxon>
        <taxon>Dikarya</taxon>
        <taxon>Ascomycota</taxon>
        <taxon>Pezizomycotina</taxon>
        <taxon>Dothideomycetes</taxon>
        <taxon>Dothideomycetes incertae sedis</taxon>
        <taxon>Botryosphaeriales</taxon>
        <taxon>Botryosphaeriaceae</taxon>
        <taxon>Neofusicoccum</taxon>
    </lineage>
</organism>
<accession>A0ACB5SEN6</accession>
<evidence type="ECO:0000313" key="1">
    <source>
        <dbReference type="EMBL" id="GME36972.1"/>
    </source>
</evidence>
<protein>
    <submittedName>
        <fullName evidence="1">Stress response protein nst1</fullName>
    </submittedName>
</protein>
<gene>
    <name evidence="1" type="primary">g7788</name>
    <name evidence="1" type="ORF">NpPPO83_00007788</name>
</gene>
<dbReference type="Proteomes" id="UP001165186">
    <property type="component" value="Unassembled WGS sequence"/>
</dbReference>
<dbReference type="EMBL" id="BSXG01000077">
    <property type="protein sequence ID" value="GME36972.1"/>
    <property type="molecule type" value="Genomic_DNA"/>
</dbReference>
<proteinExistence type="predicted"/>
<keyword evidence="2" id="KW-1185">Reference proteome</keyword>
<comment type="caution">
    <text evidence="1">The sequence shown here is derived from an EMBL/GenBank/DDBJ whole genome shotgun (WGS) entry which is preliminary data.</text>
</comment>
<evidence type="ECO:0000313" key="2">
    <source>
        <dbReference type="Proteomes" id="UP001165186"/>
    </source>
</evidence>